<evidence type="ECO:0000256" key="5">
    <source>
        <dbReference type="ARBA" id="ARBA00023054"/>
    </source>
</evidence>
<evidence type="ECO:0000256" key="8">
    <source>
        <dbReference type="SAM" id="MobiDB-lite"/>
    </source>
</evidence>
<keyword evidence="3" id="KW-1133">Transmembrane helix</keyword>
<dbReference type="EMBL" id="JACGWJ010000019">
    <property type="protein sequence ID" value="KAL0345184.1"/>
    <property type="molecule type" value="Genomic_DNA"/>
</dbReference>
<organism evidence="9">
    <name type="scientific">Sesamum radiatum</name>
    <name type="common">Black benniseed</name>
    <dbReference type="NCBI Taxonomy" id="300843"/>
    <lineage>
        <taxon>Eukaryota</taxon>
        <taxon>Viridiplantae</taxon>
        <taxon>Streptophyta</taxon>
        <taxon>Embryophyta</taxon>
        <taxon>Tracheophyta</taxon>
        <taxon>Spermatophyta</taxon>
        <taxon>Magnoliopsida</taxon>
        <taxon>eudicotyledons</taxon>
        <taxon>Gunneridae</taxon>
        <taxon>Pentapetalae</taxon>
        <taxon>asterids</taxon>
        <taxon>lamiids</taxon>
        <taxon>Lamiales</taxon>
        <taxon>Pedaliaceae</taxon>
        <taxon>Sesamum</taxon>
    </lineage>
</organism>
<reference evidence="9" key="2">
    <citation type="journal article" date="2024" name="Plant">
        <title>Genomic evolution and insights into agronomic trait innovations of Sesamum species.</title>
        <authorList>
            <person name="Miao H."/>
            <person name="Wang L."/>
            <person name="Qu L."/>
            <person name="Liu H."/>
            <person name="Sun Y."/>
            <person name="Le M."/>
            <person name="Wang Q."/>
            <person name="Wei S."/>
            <person name="Zheng Y."/>
            <person name="Lin W."/>
            <person name="Duan Y."/>
            <person name="Cao H."/>
            <person name="Xiong S."/>
            <person name="Wang X."/>
            <person name="Wei L."/>
            <person name="Li C."/>
            <person name="Ma Q."/>
            <person name="Ju M."/>
            <person name="Zhao R."/>
            <person name="Li G."/>
            <person name="Mu C."/>
            <person name="Tian Q."/>
            <person name="Mei H."/>
            <person name="Zhang T."/>
            <person name="Gao T."/>
            <person name="Zhang H."/>
        </authorList>
    </citation>
    <scope>NUCLEOTIDE SEQUENCE</scope>
    <source>
        <strain evidence="9">G02</strain>
    </source>
</reference>
<evidence type="ECO:0000256" key="6">
    <source>
        <dbReference type="ARBA" id="ARBA00023136"/>
    </source>
</evidence>
<dbReference type="GO" id="GO:0007030">
    <property type="term" value="P:Golgi organization"/>
    <property type="evidence" value="ECO:0007669"/>
    <property type="project" value="InterPro"/>
</dbReference>
<dbReference type="GO" id="GO:0031985">
    <property type="term" value="C:Golgi cisterna"/>
    <property type="evidence" value="ECO:0007669"/>
    <property type="project" value="TreeGrafter"/>
</dbReference>
<feature type="compositionally biased region" description="Basic and acidic residues" evidence="8">
    <location>
        <begin position="130"/>
        <end position="141"/>
    </location>
</feature>
<evidence type="ECO:0000256" key="3">
    <source>
        <dbReference type="ARBA" id="ARBA00022989"/>
    </source>
</evidence>
<comment type="subcellular location">
    <subcellularLocation>
        <location evidence="1">Golgi apparatus membrane</location>
        <topology evidence="1">Single-pass membrane protein</topology>
    </subcellularLocation>
</comment>
<dbReference type="GO" id="GO:0000301">
    <property type="term" value="P:retrograde transport, vesicle recycling within Golgi"/>
    <property type="evidence" value="ECO:0007669"/>
    <property type="project" value="TreeGrafter"/>
</dbReference>
<gene>
    <name evidence="9" type="ORF">Sradi_4349700</name>
</gene>
<keyword evidence="2" id="KW-0812">Transmembrane</keyword>
<reference evidence="9" key="1">
    <citation type="submission" date="2020-06" db="EMBL/GenBank/DDBJ databases">
        <authorList>
            <person name="Li T."/>
            <person name="Hu X."/>
            <person name="Zhang T."/>
            <person name="Song X."/>
            <person name="Zhang H."/>
            <person name="Dai N."/>
            <person name="Sheng W."/>
            <person name="Hou X."/>
            <person name="Wei L."/>
        </authorList>
    </citation>
    <scope>NUCLEOTIDE SEQUENCE</scope>
    <source>
        <strain evidence="9">G02</strain>
        <tissue evidence="9">Leaf</tissue>
    </source>
</reference>
<dbReference type="InterPro" id="IPR019177">
    <property type="entry name" value="Golgin_subfamily_A_member_5"/>
</dbReference>
<dbReference type="AlphaFoldDB" id="A0AAW2NN77"/>
<comment type="caution">
    <text evidence="9">The sequence shown here is derived from an EMBL/GenBank/DDBJ whole genome shotgun (WGS) entry which is preliminary data.</text>
</comment>
<dbReference type="PANTHER" id="PTHR13815:SF7">
    <property type="entry name" value="GOLGIN SUBFAMILY A MEMBER 5"/>
    <property type="match status" value="1"/>
</dbReference>
<accession>A0AAW2NN77</accession>
<feature type="compositionally biased region" description="Basic residues" evidence="8">
    <location>
        <begin position="43"/>
        <end position="55"/>
    </location>
</feature>
<feature type="compositionally biased region" description="Basic and acidic residues" evidence="8">
    <location>
        <begin position="204"/>
        <end position="223"/>
    </location>
</feature>
<dbReference type="GO" id="GO:0000139">
    <property type="term" value="C:Golgi membrane"/>
    <property type="evidence" value="ECO:0007669"/>
    <property type="project" value="UniProtKB-SubCell"/>
</dbReference>
<proteinExistence type="predicted"/>
<feature type="compositionally biased region" description="Polar residues" evidence="8">
    <location>
        <begin position="91"/>
        <end position="100"/>
    </location>
</feature>
<evidence type="ECO:0000256" key="7">
    <source>
        <dbReference type="SAM" id="Coils"/>
    </source>
</evidence>
<feature type="compositionally biased region" description="Basic and acidic residues" evidence="8">
    <location>
        <begin position="104"/>
        <end position="117"/>
    </location>
</feature>
<protein>
    <submittedName>
        <fullName evidence="9">Golgin-84</fullName>
    </submittedName>
</protein>
<sequence>MCAFVLPDLFEVVDRRAKLVVGEKSDELPVPTPDGKGSNRRGSYARKSRPRSKKKLLPDEVPSAVDEREQTITETSQSQAEPDGNVPISLIESSENNPGTSGKIDIDEQHKADRDGSTTENSISGTISNDEAKPVGDHLDVETSEAEAMGSNLNGDLRMAELADTAVGNPPTSAKDVDVVNGNSPADSNQNMMSEEAGPLKSAELSESRTPHEDAGTKSDSQSKHLELVTEPGIQTKQHKEQKTVTSAVKVQEQLDEAQGLLKSAISTGQSKEARLARWKSSIISRKFCGRPLHGFCVCAGLSTRLQEYKSENAQLEELLVAERELSKSYEAHIKQLQKDLSASKGEVSRVEANMVEALSAKNAEIESLVSSVDALKKQAALSEGNLASLQVIYYLQEMLIVIVYHFLRKRIQLYVVWAPSQRDDLSFGWRSGVGDGVIKRKKELKSGI</sequence>
<feature type="coiled-coil region" evidence="7">
    <location>
        <begin position="299"/>
        <end position="379"/>
    </location>
</feature>
<evidence type="ECO:0000256" key="2">
    <source>
        <dbReference type="ARBA" id="ARBA00022692"/>
    </source>
</evidence>
<name>A0AAW2NN77_SESRA</name>
<feature type="compositionally biased region" description="Polar residues" evidence="8">
    <location>
        <begin position="118"/>
        <end position="129"/>
    </location>
</feature>
<feature type="region of interest" description="Disordered" evidence="8">
    <location>
        <begin position="21"/>
        <end position="223"/>
    </location>
</feature>
<feature type="compositionally biased region" description="Polar residues" evidence="8">
    <location>
        <begin position="181"/>
        <end position="193"/>
    </location>
</feature>
<dbReference type="PANTHER" id="PTHR13815">
    <property type="entry name" value="GOLGIN-84"/>
    <property type="match status" value="1"/>
</dbReference>
<keyword evidence="6" id="KW-0472">Membrane</keyword>
<keyword evidence="5 7" id="KW-0175">Coiled coil</keyword>
<keyword evidence="4" id="KW-0333">Golgi apparatus</keyword>
<evidence type="ECO:0000256" key="1">
    <source>
        <dbReference type="ARBA" id="ARBA00004194"/>
    </source>
</evidence>
<evidence type="ECO:0000256" key="4">
    <source>
        <dbReference type="ARBA" id="ARBA00023034"/>
    </source>
</evidence>
<evidence type="ECO:0000313" key="9">
    <source>
        <dbReference type="EMBL" id="KAL0345184.1"/>
    </source>
</evidence>